<dbReference type="Pfam" id="PF10531">
    <property type="entry name" value="SLBB"/>
    <property type="match status" value="1"/>
</dbReference>
<dbReference type="GO" id="GO:0006281">
    <property type="term" value="P:DNA repair"/>
    <property type="evidence" value="ECO:0007669"/>
    <property type="project" value="InterPro"/>
</dbReference>
<dbReference type="Gene3D" id="3.10.560.10">
    <property type="entry name" value="Outer membrane lipoprotein wza domain like"/>
    <property type="match status" value="1"/>
</dbReference>
<dbReference type="PANTHER" id="PTHR21180:SF32">
    <property type="entry name" value="ENDONUCLEASE_EXONUCLEASE_PHOSPHATASE FAMILY DOMAIN-CONTAINING PROTEIN 1"/>
    <property type="match status" value="1"/>
</dbReference>
<dbReference type="Gene3D" id="1.10.150.310">
    <property type="entry name" value="Tex RuvX-like domain-like"/>
    <property type="match status" value="1"/>
</dbReference>
<dbReference type="GO" id="GO:0015627">
    <property type="term" value="C:type II protein secretion system complex"/>
    <property type="evidence" value="ECO:0007669"/>
    <property type="project" value="TreeGrafter"/>
</dbReference>
<feature type="transmembrane region" description="Helical" evidence="1">
    <location>
        <begin position="34"/>
        <end position="53"/>
    </location>
</feature>
<dbReference type="AlphaFoldDB" id="A0A5D4S2R2"/>
<keyword evidence="1" id="KW-1133">Transmembrane helix</keyword>
<dbReference type="InterPro" id="IPR010994">
    <property type="entry name" value="RuvA_2-like"/>
</dbReference>
<dbReference type="SUPFAM" id="SSF47781">
    <property type="entry name" value="RuvA domain 2-like"/>
    <property type="match status" value="1"/>
</dbReference>
<sequence length="230" mass="25354">MEHVPRQFFLPLSVRPRSIFPIRGDLLIHLFEKYRTLVFILAGAAALFVFLLFKPSPPQQGTPMAIEAKESAIEAPQPVDTVTTDDKIFVDIKGQVERPGLYEMSPHERVDGVVEMAGGFTKDADRNAINLALKVSDEMMVYVPKKGEVETPLPPGSLSGTNGGEGELVNINQATSEEIQKLPGIGPSKAAAFIQYREENGPYRSVEDIKNISGIGEKTFERLKEMITVQ</sequence>
<comment type="caution">
    <text evidence="3">The sequence shown here is derived from an EMBL/GenBank/DDBJ whole genome shotgun (WGS) entry which is preliminary data.</text>
</comment>
<dbReference type="InterPro" id="IPR003583">
    <property type="entry name" value="Hlx-hairpin-Hlx_DNA-bd_motif"/>
</dbReference>
<dbReference type="Proteomes" id="UP000322997">
    <property type="component" value="Unassembled WGS sequence"/>
</dbReference>
<name>A0A5D4S2R2_9BACI</name>
<reference evidence="3 4" key="1">
    <citation type="submission" date="2019-08" db="EMBL/GenBank/DDBJ databases">
        <title>Bacillus genomes from the desert of Cuatro Cienegas, Coahuila.</title>
        <authorList>
            <person name="Olmedo-Alvarez G."/>
        </authorList>
    </citation>
    <scope>NUCLEOTIDE SEQUENCE [LARGE SCALE GENOMIC DNA]</scope>
    <source>
        <strain evidence="3 4">CH108_3D</strain>
    </source>
</reference>
<dbReference type="EMBL" id="VTEQ01000001">
    <property type="protein sequence ID" value="TYS56861.1"/>
    <property type="molecule type" value="Genomic_DNA"/>
</dbReference>
<dbReference type="PANTHER" id="PTHR21180">
    <property type="entry name" value="ENDONUCLEASE/EXONUCLEASE/PHOSPHATASE FAMILY DOMAIN-CONTAINING PROTEIN 1"/>
    <property type="match status" value="1"/>
</dbReference>
<feature type="domain" description="Helix-hairpin-helix DNA-binding motif class 1" evidence="2">
    <location>
        <begin position="177"/>
        <end position="196"/>
    </location>
</feature>
<dbReference type="InterPro" id="IPR004509">
    <property type="entry name" value="Competence_ComEA_HhH"/>
</dbReference>
<dbReference type="Pfam" id="PF12836">
    <property type="entry name" value="HHH_3"/>
    <property type="match status" value="1"/>
</dbReference>
<keyword evidence="1" id="KW-0812">Transmembrane</keyword>
<protein>
    <recommendedName>
        <fullName evidence="2">Helix-hairpin-helix DNA-binding motif class 1 domain-containing protein</fullName>
    </recommendedName>
</protein>
<evidence type="ECO:0000313" key="4">
    <source>
        <dbReference type="Proteomes" id="UP000322997"/>
    </source>
</evidence>
<dbReference type="InterPro" id="IPR051675">
    <property type="entry name" value="Endo/Exo/Phosphatase_dom_1"/>
</dbReference>
<evidence type="ECO:0000313" key="3">
    <source>
        <dbReference type="EMBL" id="TYS56861.1"/>
    </source>
</evidence>
<dbReference type="InterPro" id="IPR019554">
    <property type="entry name" value="Soluble_ligand-bd"/>
</dbReference>
<accession>A0A5D4S2R2</accession>
<evidence type="ECO:0000259" key="2">
    <source>
        <dbReference type="SMART" id="SM00278"/>
    </source>
</evidence>
<dbReference type="SMART" id="SM00278">
    <property type="entry name" value="HhH1"/>
    <property type="match status" value="2"/>
</dbReference>
<organism evidence="3 4">
    <name type="scientific">Rossellomorea marisflavi</name>
    <dbReference type="NCBI Taxonomy" id="189381"/>
    <lineage>
        <taxon>Bacteria</taxon>
        <taxon>Bacillati</taxon>
        <taxon>Bacillota</taxon>
        <taxon>Bacilli</taxon>
        <taxon>Bacillales</taxon>
        <taxon>Bacillaceae</taxon>
        <taxon>Rossellomorea</taxon>
    </lineage>
</organism>
<keyword evidence="1" id="KW-0472">Membrane</keyword>
<evidence type="ECO:0000256" key="1">
    <source>
        <dbReference type="SAM" id="Phobius"/>
    </source>
</evidence>
<dbReference type="GO" id="GO:0015628">
    <property type="term" value="P:protein secretion by the type II secretion system"/>
    <property type="evidence" value="ECO:0007669"/>
    <property type="project" value="TreeGrafter"/>
</dbReference>
<gene>
    <name evidence="3" type="ORF">FZC83_04640</name>
</gene>
<proteinExistence type="predicted"/>
<feature type="domain" description="Helix-hairpin-helix DNA-binding motif class 1" evidence="2">
    <location>
        <begin position="207"/>
        <end position="226"/>
    </location>
</feature>
<dbReference type="GO" id="GO:0003677">
    <property type="term" value="F:DNA binding"/>
    <property type="evidence" value="ECO:0007669"/>
    <property type="project" value="InterPro"/>
</dbReference>
<dbReference type="NCBIfam" id="TIGR00426">
    <property type="entry name" value="competence protein ComEA helix-hairpin-helix repeat region"/>
    <property type="match status" value="1"/>
</dbReference>